<sequence>MNLVIDIGNSRIKLALFSERDLMFNVPLDEVKPEQVKVLLDEHDDLKHAIVSSVRDYPEELKSFLENNFENFIELNADTPVPLINCYETPETLGKDRLAAAVGATEIFPGRNVLVIDAGTAITYEMVTAENKYLGGNISPGLTTRFKALHHFTGKLPLVMPTDDFPILGTNTQSAIQAGVQIGLLFEVQQYIDYFNTNYENLEIIITGGDAKFFDNKLKNSIFVHFNLTLIGLNRILEYNVKKT</sequence>
<evidence type="ECO:0000313" key="18">
    <source>
        <dbReference type="Proteomes" id="UP000036958"/>
    </source>
</evidence>
<dbReference type="OrthoDB" id="9804707at2"/>
<dbReference type="AlphaFoldDB" id="A0A0L8V348"/>
<dbReference type="GO" id="GO:0005524">
    <property type="term" value="F:ATP binding"/>
    <property type="evidence" value="ECO:0007669"/>
    <property type="project" value="UniProtKB-UniRule"/>
</dbReference>
<dbReference type="STRING" id="1409788.NC99_42990"/>
<reference evidence="18" key="1">
    <citation type="submission" date="2015-07" db="EMBL/GenBank/DDBJ databases">
        <title>Genome sequencing of Sunxiuqinia dokdonensis strain SK.</title>
        <authorList>
            <person name="Ahn S."/>
            <person name="Kim B.-C."/>
        </authorList>
    </citation>
    <scope>NUCLEOTIDE SEQUENCE [LARGE SCALE GENOMIC DNA]</scope>
    <source>
        <strain evidence="18">SK</strain>
    </source>
</reference>
<comment type="caution">
    <text evidence="17">The sequence shown here is derived from an EMBL/GenBank/DDBJ whole genome shotgun (WGS) entry which is preliminary data.</text>
</comment>
<keyword evidence="8 16" id="KW-0808">Transferase</keyword>
<dbReference type="Pfam" id="PF03309">
    <property type="entry name" value="Pan_kinase"/>
    <property type="match status" value="1"/>
</dbReference>
<keyword evidence="18" id="KW-1185">Reference proteome</keyword>
<comment type="pathway">
    <text evidence="4 16">Cofactor biosynthesis; coenzyme A biosynthesis; CoA from (R)-pantothenate: step 1/5.</text>
</comment>
<evidence type="ECO:0000256" key="4">
    <source>
        <dbReference type="ARBA" id="ARBA00005225"/>
    </source>
</evidence>
<dbReference type="UniPathway" id="UPA00241">
    <property type="reaction ID" value="UER00352"/>
</dbReference>
<gene>
    <name evidence="16" type="primary">coaX</name>
    <name evidence="17" type="ORF">NC99_42990</name>
</gene>
<evidence type="ECO:0000256" key="10">
    <source>
        <dbReference type="ARBA" id="ARBA00022777"/>
    </source>
</evidence>
<evidence type="ECO:0000256" key="2">
    <source>
        <dbReference type="ARBA" id="ARBA00001958"/>
    </source>
</evidence>
<name>A0A0L8V348_9BACT</name>
<evidence type="ECO:0000256" key="1">
    <source>
        <dbReference type="ARBA" id="ARBA00001206"/>
    </source>
</evidence>
<keyword evidence="9 16" id="KW-0547">Nucleotide-binding</keyword>
<keyword evidence="12 16" id="KW-0630">Potassium</keyword>
<keyword evidence="16" id="KW-0479">Metal-binding</keyword>
<dbReference type="GO" id="GO:0046872">
    <property type="term" value="F:metal ion binding"/>
    <property type="evidence" value="ECO:0007669"/>
    <property type="project" value="UniProtKB-KW"/>
</dbReference>
<keyword evidence="13 16" id="KW-0173">Coenzyme A biosynthesis</keyword>
<protein>
    <recommendedName>
        <fullName evidence="15 16">Type III pantothenate kinase</fullName>
        <ecNumber evidence="6 16">2.7.1.33</ecNumber>
    </recommendedName>
    <alternativeName>
        <fullName evidence="16">PanK-III</fullName>
    </alternativeName>
    <alternativeName>
        <fullName evidence="16">Pantothenic acid kinase</fullName>
    </alternativeName>
</protein>
<keyword evidence="10 16" id="KW-0418">Kinase</keyword>
<evidence type="ECO:0000256" key="7">
    <source>
        <dbReference type="ARBA" id="ARBA00022490"/>
    </source>
</evidence>
<evidence type="ECO:0000256" key="16">
    <source>
        <dbReference type="HAMAP-Rule" id="MF_01274"/>
    </source>
</evidence>
<feature type="binding site" evidence="16">
    <location>
        <position position="117"/>
    </location>
    <ligand>
        <name>K(+)</name>
        <dbReference type="ChEBI" id="CHEBI:29103"/>
    </ligand>
</feature>
<feature type="binding site" evidence="16">
    <location>
        <begin position="94"/>
        <end position="97"/>
    </location>
    <ligand>
        <name>substrate</name>
    </ligand>
</feature>
<comment type="subunit">
    <text evidence="5 16">Homodimer.</text>
</comment>
<dbReference type="RefSeq" id="WP_082326600.1">
    <property type="nucleotide sequence ID" value="NZ_LGIA01000208.1"/>
</dbReference>
<evidence type="ECO:0000256" key="14">
    <source>
        <dbReference type="ARBA" id="ARBA00038036"/>
    </source>
</evidence>
<evidence type="ECO:0000256" key="5">
    <source>
        <dbReference type="ARBA" id="ARBA00011738"/>
    </source>
</evidence>
<dbReference type="PANTHER" id="PTHR34265">
    <property type="entry name" value="TYPE III PANTOTHENATE KINASE"/>
    <property type="match status" value="1"/>
</dbReference>
<organism evidence="17 18">
    <name type="scientific">Sunxiuqinia dokdonensis</name>
    <dbReference type="NCBI Taxonomy" id="1409788"/>
    <lineage>
        <taxon>Bacteria</taxon>
        <taxon>Pseudomonadati</taxon>
        <taxon>Bacteroidota</taxon>
        <taxon>Bacteroidia</taxon>
        <taxon>Marinilabiliales</taxon>
        <taxon>Prolixibacteraceae</taxon>
        <taxon>Sunxiuqinia</taxon>
    </lineage>
</organism>
<evidence type="ECO:0000256" key="13">
    <source>
        <dbReference type="ARBA" id="ARBA00022993"/>
    </source>
</evidence>
<dbReference type="InterPro" id="IPR043129">
    <property type="entry name" value="ATPase_NBD"/>
</dbReference>
<comment type="subcellular location">
    <subcellularLocation>
        <location evidence="3 16">Cytoplasm</location>
    </subcellularLocation>
</comment>
<feature type="binding site" evidence="16">
    <location>
        <position position="172"/>
    </location>
    <ligand>
        <name>substrate</name>
    </ligand>
</feature>
<comment type="similarity">
    <text evidence="14 16">Belongs to the type III pantothenate kinase family.</text>
</comment>
<dbReference type="InterPro" id="IPR004619">
    <property type="entry name" value="Type_III_PanK"/>
</dbReference>
<dbReference type="GO" id="GO:0004594">
    <property type="term" value="F:pantothenate kinase activity"/>
    <property type="evidence" value="ECO:0007669"/>
    <property type="project" value="UniProtKB-UniRule"/>
</dbReference>
<feature type="binding site" evidence="16">
    <location>
        <position position="120"/>
    </location>
    <ligand>
        <name>ATP</name>
        <dbReference type="ChEBI" id="CHEBI:30616"/>
    </ligand>
</feature>
<dbReference type="EC" id="2.7.1.33" evidence="6 16"/>
<evidence type="ECO:0000256" key="9">
    <source>
        <dbReference type="ARBA" id="ARBA00022741"/>
    </source>
</evidence>
<evidence type="ECO:0000256" key="11">
    <source>
        <dbReference type="ARBA" id="ARBA00022840"/>
    </source>
</evidence>
<dbReference type="PATRIC" id="fig|1409788.3.peg.4393"/>
<evidence type="ECO:0000313" key="17">
    <source>
        <dbReference type="EMBL" id="KOH42856.1"/>
    </source>
</evidence>
<feature type="binding site" evidence="16">
    <location>
        <begin position="6"/>
        <end position="13"/>
    </location>
    <ligand>
        <name>ATP</name>
        <dbReference type="ChEBI" id="CHEBI:30616"/>
    </ligand>
</feature>
<comment type="function">
    <text evidence="16">Catalyzes the phosphorylation of pantothenate (Pan), the first step in CoA biosynthesis.</text>
</comment>
<dbReference type="NCBIfam" id="TIGR00671">
    <property type="entry name" value="baf"/>
    <property type="match status" value="1"/>
</dbReference>
<evidence type="ECO:0000256" key="15">
    <source>
        <dbReference type="ARBA" id="ARBA00040883"/>
    </source>
</evidence>
<dbReference type="CDD" id="cd24015">
    <property type="entry name" value="ASKHA_NBD_PanK-III"/>
    <property type="match status" value="1"/>
</dbReference>
<dbReference type="EMBL" id="LGIA01000208">
    <property type="protein sequence ID" value="KOH42856.1"/>
    <property type="molecule type" value="Genomic_DNA"/>
</dbReference>
<evidence type="ECO:0000256" key="12">
    <source>
        <dbReference type="ARBA" id="ARBA00022958"/>
    </source>
</evidence>
<keyword evidence="7 16" id="KW-0963">Cytoplasm</keyword>
<dbReference type="GO" id="GO:0015937">
    <property type="term" value="P:coenzyme A biosynthetic process"/>
    <property type="evidence" value="ECO:0007669"/>
    <property type="project" value="UniProtKB-UniRule"/>
</dbReference>
<comment type="cofactor">
    <cofactor evidence="2">
        <name>K(+)</name>
        <dbReference type="ChEBI" id="CHEBI:29103"/>
    </cofactor>
</comment>
<dbReference type="Proteomes" id="UP000036958">
    <property type="component" value="Unassembled WGS sequence"/>
</dbReference>
<feature type="active site" description="Proton acceptor" evidence="16">
    <location>
        <position position="96"/>
    </location>
</feature>
<accession>A0A0L8V348</accession>
<evidence type="ECO:0000256" key="6">
    <source>
        <dbReference type="ARBA" id="ARBA00012102"/>
    </source>
</evidence>
<feature type="binding site" evidence="16">
    <location>
        <position position="87"/>
    </location>
    <ligand>
        <name>substrate</name>
    </ligand>
</feature>
<dbReference type="Gene3D" id="3.30.420.40">
    <property type="match status" value="1"/>
</dbReference>
<dbReference type="HAMAP" id="MF_01274">
    <property type="entry name" value="Pantothen_kinase_3"/>
    <property type="match status" value="1"/>
</dbReference>
<evidence type="ECO:0000256" key="3">
    <source>
        <dbReference type="ARBA" id="ARBA00004496"/>
    </source>
</evidence>
<comment type="cofactor">
    <cofactor evidence="16">
        <name>NH4(+)</name>
        <dbReference type="ChEBI" id="CHEBI:28938"/>
    </cofactor>
    <cofactor evidence="16">
        <name>K(+)</name>
        <dbReference type="ChEBI" id="CHEBI:29103"/>
    </cofactor>
    <text evidence="16">A monovalent cation. Ammonium or potassium.</text>
</comment>
<dbReference type="PANTHER" id="PTHR34265:SF1">
    <property type="entry name" value="TYPE III PANTOTHENATE KINASE"/>
    <property type="match status" value="1"/>
</dbReference>
<evidence type="ECO:0000256" key="8">
    <source>
        <dbReference type="ARBA" id="ARBA00022679"/>
    </source>
</evidence>
<dbReference type="SUPFAM" id="SSF53067">
    <property type="entry name" value="Actin-like ATPase domain"/>
    <property type="match status" value="2"/>
</dbReference>
<proteinExistence type="inferred from homology"/>
<comment type="catalytic activity">
    <reaction evidence="1 16">
        <text>(R)-pantothenate + ATP = (R)-4'-phosphopantothenate + ADP + H(+)</text>
        <dbReference type="Rhea" id="RHEA:16373"/>
        <dbReference type="ChEBI" id="CHEBI:10986"/>
        <dbReference type="ChEBI" id="CHEBI:15378"/>
        <dbReference type="ChEBI" id="CHEBI:29032"/>
        <dbReference type="ChEBI" id="CHEBI:30616"/>
        <dbReference type="ChEBI" id="CHEBI:456216"/>
        <dbReference type="EC" id="2.7.1.33"/>
    </reaction>
</comment>
<keyword evidence="11 16" id="KW-0067">ATP-binding</keyword>
<dbReference type="GO" id="GO:0005737">
    <property type="term" value="C:cytoplasm"/>
    <property type="evidence" value="ECO:0007669"/>
    <property type="project" value="UniProtKB-SubCell"/>
</dbReference>